<name>A0A2P2BP62_9FIRM</name>
<proteinExistence type="predicted"/>
<sequence>MDILLDIGEIIADFILTIFSGDDLKKLNKHIKKPRD</sequence>
<protein>
    <submittedName>
        <fullName evidence="1">Uncharacterized protein</fullName>
    </submittedName>
</protein>
<evidence type="ECO:0000313" key="2">
    <source>
        <dbReference type="Proteomes" id="UP000245695"/>
    </source>
</evidence>
<organism evidence="1 2">
    <name type="scientific">Romboutsia hominis</name>
    <dbReference type="NCBI Taxonomy" id="1507512"/>
    <lineage>
        <taxon>Bacteria</taxon>
        <taxon>Bacillati</taxon>
        <taxon>Bacillota</taxon>
        <taxon>Clostridia</taxon>
        <taxon>Peptostreptococcales</taxon>
        <taxon>Peptostreptococcaceae</taxon>
        <taxon>Romboutsia</taxon>
    </lineage>
</organism>
<keyword evidence="2" id="KW-1185">Reference proteome</keyword>
<gene>
    <name evidence="1" type="ORF">FRIFI_0618</name>
</gene>
<accession>A0A2P2BP62</accession>
<dbReference type="AlphaFoldDB" id="A0A2P2BP62"/>
<dbReference type="KEGG" id="rhom:FRIFI_0618"/>
<reference evidence="1 2" key="1">
    <citation type="submission" date="2014-09" db="EMBL/GenBank/DDBJ databases">
        <authorList>
            <person name="Hornung B.V."/>
        </authorList>
    </citation>
    <scope>NUCLEOTIDE SEQUENCE [LARGE SCALE GENOMIC DNA]</scope>
    <source>
        <strain evidence="1 2">FRIFI</strain>
    </source>
</reference>
<evidence type="ECO:0000313" key="1">
    <source>
        <dbReference type="EMBL" id="CEI72165.1"/>
    </source>
</evidence>
<dbReference type="Proteomes" id="UP000245695">
    <property type="component" value="Chromosome 1"/>
</dbReference>
<dbReference type="EMBL" id="LN650648">
    <property type="protein sequence ID" value="CEI72165.1"/>
    <property type="molecule type" value="Genomic_DNA"/>
</dbReference>